<dbReference type="AlphaFoldDB" id="I3YF14"/>
<dbReference type="InterPro" id="IPR029060">
    <property type="entry name" value="PIN-like_dom_sf"/>
</dbReference>
<protein>
    <recommendedName>
        <fullName evidence="3">PIN domain-containing protein</fullName>
    </recommendedName>
</protein>
<evidence type="ECO:0008006" key="3">
    <source>
        <dbReference type="Google" id="ProtNLM"/>
    </source>
</evidence>
<name>I3YF14_THIV6</name>
<dbReference type="STRING" id="765911.Thivi_3736"/>
<dbReference type="OrthoDB" id="5625074at2"/>
<proteinExistence type="predicted"/>
<dbReference type="Proteomes" id="UP000006062">
    <property type="component" value="Chromosome"/>
</dbReference>
<evidence type="ECO:0000313" key="1">
    <source>
        <dbReference type="EMBL" id="AFL75582.1"/>
    </source>
</evidence>
<dbReference type="eggNOG" id="COG1848">
    <property type="taxonomic scope" value="Bacteria"/>
</dbReference>
<gene>
    <name evidence="1" type="ordered locus">Thivi_3736</name>
</gene>
<dbReference type="KEGG" id="tvi:Thivi_3736"/>
<reference evidence="1 2" key="1">
    <citation type="submission" date="2012-06" db="EMBL/GenBank/DDBJ databases">
        <title>Complete sequence of Thiocystis violascens DSM 198.</title>
        <authorList>
            <consortium name="US DOE Joint Genome Institute"/>
            <person name="Lucas S."/>
            <person name="Han J."/>
            <person name="Lapidus A."/>
            <person name="Cheng J.-F."/>
            <person name="Goodwin L."/>
            <person name="Pitluck S."/>
            <person name="Peters L."/>
            <person name="Ovchinnikova G."/>
            <person name="Teshima H."/>
            <person name="Detter J.C."/>
            <person name="Han C."/>
            <person name="Tapia R."/>
            <person name="Land M."/>
            <person name="Hauser L."/>
            <person name="Kyrpides N."/>
            <person name="Ivanova N."/>
            <person name="Pagani I."/>
            <person name="Vogl K."/>
            <person name="Liu Z."/>
            <person name="Frigaard N.-U."/>
            <person name="Bryant D."/>
            <person name="Woyke T."/>
        </authorList>
    </citation>
    <scope>NUCLEOTIDE SEQUENCE [LARGE SCALE GENOMIC DNA]</scope>
    <source>
        <strain evidence="2">ATCC 17096 / DSM 198 / 6111</strain>
    </source>
</reference>
<dbReference type="CDD" id="cd18687">
    <property type="entry name" value="PIN_VapC-like"/>
    <property type="match status" value="1"/>
</dbReference>
<dbReference type="SUPFAM" id="SSF88723">
    <property type="entry name" value="PIN domain-like"/>
    <property type="match status" value="1"/>
</dbReference>
<organism evidence="1 2">
    <name type="scientific">Thiocystis violascens (strain ATCC 17096 / DSM 198 / 6111)</name>
    <name type="common">Chromatium violascens</name>
    <dbReference type="NCBI Taxonomy" id="765911"/>
    <lineage>
        <taxon>Bacteria</taxon>
        <taxon>Pseudomonadati</taxon>
        <taxon>Pseudomonadota</taxon>
        <taxon>Gammaproteobacteria</taxon>
        <taxon>Chromatiales</taxon>
        <taxon>Chromatiaceae</taxon>
        <taxon>Thiocystis</taxon>
    </lineage>
</organism>
<dbReference type="EMBL" id="CP003154">
    <property type="protein sequence ID" value="AFL75582.1"/>
    <property type="molecule type" value="Genomic_DNA"/>
</dbReference>
<keyword evidence="2" id="KW-1185">Reference proteome</keyword>
<evidence type="ECO:0000313" key="2">
    <source>
        <dbReference type="Proteomes" id="UP000006062"/>
    </source>
</evidence>
<dbReference type="RefSeq" id="WP_014779974.1">
    <property type="nucleotide sequence ID" value="NC_018012.1"/>
</dbReference>
<sequence length="159" mass="17461">MKPVVYVESSVISYLTSRPSRDVVIAGRQAITLDWWENERGRFELRISALVEEEISRGDTSASERRLMMVADIPNVSVSDDAVSLAESLINQKAIPLGSEDDALHVAIAATQGADYLLTWNFKHINNAETKKSIAQIVESVGYVCPQLCSPEELGGSHD</sequence>
<accession>I3YF14</accession>
<dbReference type="HOGENOM" id="CLU_119411_0_0_6"/>